<sequence length="1155" mass="128036">MVLGMKAKNRRSGNIQIDYLIHLKEIKPWPPTQSLRSLRSVLIQWKNGESSSGCTKLVSPSLGSVIGEGKIEFNESVKLSVTLLRDVALRGGDADVFQKNLLDLNLYEPRREKSQLLASGTIDLANFVMHKERFEVTVPMNCKRSYRNTDPPLLFVKIQRVEKSRGSSSLKDRFSTEDCKERNNSNGGGSVSDLISEEYAEEAEIASFTDDDDDEHSSHSSEKNGADRQIYNTSMYEKKNSLASDASISHSLNLNSLSTQERVLARADSDSSSSSLVFSFDLNSKSRTRNSENENLDQNVHEKVAAGVQRKSKENASIIINSGNTLSQSSSVYKGENPSYENCDNCESNEKLNGRYEKGDEQLVAQGPKDQVSFDSTKDSTDRLKILQLAQSPADSAWKTGLFGTNHYVEVKENGGLGDSRNNGGNVRKVYSKATRNGGLDGKMEHLEMKIKKLEGELREAAAIEAALYSVVAEHGNSMSKVHAPARRLSRLYLHACKENIQGTRSGAAKSSVSGLVLVVKACGNDVPRTIINQSIKDSVQSNNSGVIRGRKYNGDLYGKITSTAARLKGYHPAKNEHRAIGYASFGNWEDPQVFISALEKVEVWIFSRIVESIWWQTLTPHMQPIAAKLAQKEVNSASRKNKRGKSNSYEKEKGEGNLPLDIWKKAFKETCERLCPIRSAGHECGCLPIIHRLIMEQCVARLDVAMFNAILRKSYDEIPTDPLSDPITDPKVLPIPPGKSSFGAGAHLKTVIGTWSRWLTDLFGMDDDDDDSVKEKDDNEKNNERQITSFKSFNLLNALSDLLMLPKDMLLSASVRKEVCPMFSATLIKKILDSFVPDEFCTDPVPPTVFDALNSESDTQEGNESVLNYPCIAAPIIYLPPPATSIASIVGDFGNKSQLRRSRSCVVSKSNTSDDELEELKCPLSSIFFFSGSLSSSQVSAKPNLKSKDESPVRYELLRDIWLNIHNNKTNNKDMKLKLSFASKTENVVAPSPPTLTDQGSKEEAFFDSKAWLDSDCEDDFYSVNGEFTPSRGTTPVHHAFNKSRDSGSTAESSPEKKKKLLDLFQESLKRDPSKKDAKPMIQDVLPKSAQSTPYNISGPNSVCSSERVMSEDRRSFGVKSAKYVQKCLPSLSSCHSFRERRRMSPAIAVNGKH</sequence>
<feature type="region of interest" description="Disordered" evidence="2">
    <location>
        <begin position="207"/>
        <end position="230"/>
    </location>
</feature>
<keyword evidence="5" id="KW-1185">Reference proteome</keyword>
<dbReference type="STRING" id="3818.A0A444X9M5"/>
<evidence type="ECO:0000256" key="2">
    <source>
        <dbReference type="SAM" id="MobiDB-lite"/>
    </source>
</evidence>
<organism evidence="4 5">
    <name type="scientific">Arachis hypogaea</name>
    <name type="common">Peanut</name>
    <dbReference type="NCBI Taxonomy" id="3818"/>
    <lineage>
        <taxon>Eukaryota</taxon>
        <taxon>Viridiplantae</taxon>
        <taxon>Streptophyta</taxon>
        <taxon>Embryophyta</taxon>
        <taxon>Tracheophyta</taxon>
        <taxon>Spermatophyta</taxon>
        <taxon>Magnoliopsida</taxon>
        <taxon>eudicotyledons</taxon>
        <taxon>Gunneridae</taxon>
        <taxon>Pentapetalae</taxon>
        <taxon>rosids</taxon>
        <taxon>fabids</taxon>
        <taxon>Fabales</taxon>
        <taxon>Fabaceae</taxon>
        <taxon>Papilionoideae</taxon>
        <taxon>50 kb inversion clade</taxon>
        <taxon>dalbergioids sensu lato</taxon>
        <taxon>Dalbergieae</taxon>
        <taxon>Pterocarpus clade</taxon>
        <taxon>Arachis</taxon>
    </lineage>
</organism>
<evidence type="ECO:0000313" key="5">
    <source>
        <dbReference type="Proteomes" id="UP000289738"/>
    </source>
</evidence>
<dbReference type="InterPro" id="IPR019448">
    <property type="entry name" value="NT-C2"/>
</dbReference>
<dbReference type="InterPro" id="IPR021827">
    <property type="entry name" value="Nup186/Nup192/Nup205"/>
</dbReference>
<dbReference type="PANTHER" id="PTHR31344">
    <property type="entry name" value="NUCLEAR PORE COMPLEX PROTEIN NUP205"/>
    <property type="match status" value="1"/>
</dbReference>
<dbReference type="PROSITE" id="PS51840">
    <property type="entry name" value="C2_NT"/>
    <property type="match status" value="1"/>
</dbReference>
<feature type="compositionally biased region" description="Basic and acidic residues" evidence="2">
    <location>
        <begin position="216"/>
        <end position="226"/>
    </location>
</feature>
<feature type="region of interest" description="Disordered" evidence="2">
    <location>
        <begin position="1033"/>
        <end position="1059"/>
    </location>
</feature>
<gene>
    <name evidence="4" type="ORF">Ahy_B10g106067</name>
</gene>
<feature type="region of interest" description="Disordered" evidence="2">
    <location>
        <begin position="167"/>
        <end position="192"/>
    </location>
</feature>
<dbReference type="Proteomes" id="UP000289738">
    <property type="component" value="Chromosome B10"/>
</dbReference>
<evidence type="ECO:0000313" key="4">
    <source>
        <dbReference type="EMBL" id="RYQ86395.1"/>
    </source>
</evidence>
<feature type="region of interest" description="Disordered" evidence="2">
    <location>
        <begin position="634"/>
        <end position="654"/>
    </location>
</feature>
<accession>A0A444X9M5</accession>
<feature type="domain" description="C2 NT-type" evidence="3">
    <location>
        <begin position="7"/>
        <end position="162"/>
    </location>
</feature>
<reference evidence="4 5" key="1">
    <citation type="submission" date="2019-01" db="EMBL/GenBank/DDBJ databases">
        <title>Sequencing of cultivated peanut Arachis hypogaea provides insights into genome evolution and oil improvement.</title>
        <authorList>
            <person name="Chen X."/>
        </authorList>
    </citation>
    <scope>NUCLEOTIDE SEQUENCE [LARGE SCALE GENOMIC DNA]</scope>
    <source>
        <strain evidence="5">cv. Fuhuasheng</strain>
        <tissue evidence="4">Leaves</tissue>
    </source>
</reference>
<keyword evidence="1" id="KW-0175">Coiled coil</keyword>
<evidence type="ECO:0000259" key="3">
    <source>
        <dbReference type="PROSITE" id="PS51840"/>
    </source>
</evidence>
<feature type="compositionally biased region" description="Basic and acidic residues" evidence="2">
    <location>
        <begin position="167"/>
        <end position="183"/>
    </location>
</feature>
<dbReference type="PANTHER" id="PTHR31344:SF15">
    <property type="entry name" value="EEIG1_EHBP1 PROTEIN AMINO-TERMINAL DOMAIN PROTEIN"/>
    <property type="match status" value="1"/>
</dbReference>
<dbReference type="AlphaFoldDB" id="A0A444X9M5"/>
<protein>
    <recommendedName>
        <fullName evidence="3">C2 NT-type domain-containing protein</fullName>
    </recommendedName>
</protein>
<proteinExistence type="predicted"/>
<name>A0A444X9M5_ARAHY</name>
<dbReference type="Pfam" id="PF10358">
    <property type="entry name" value="NT-C2"/>
    <property type="match status" value="1"/>
</dbReference>
<feature type="coiled-coil region" evidence="1">
    <location>
        <begin position="437"/>
        <end position="464"/>
    </location>
</feature>
<comment type="caution">
    <text evidence="4">The sequence shown here is derived from an EMBL/GenBank/DDBJ whole genome shotgun (WGS) entry which is preliminary data.</text>
</comment>
<dbReference type="EMBL" id="SDMP01000020">
    <property type="protein sequence ID" value="RYQ86395.1"/>
    <property type="molecule type" value="Genomic_DNA"/>
</dbReference>
<evidence type="ECO:0000256" key="1">
    <source>
        <dbReference type="SAM" id="Coils"/>
    </source>
</evidence>
<dbReference type="GO" id="GO:0005643">
    <property type="term" value="C:nuclear pore"/>
    <property type="evidence" value="ECO:0007669"/>
    <property type="project" value="InterPro"/>
</dbReference>